<keyword evidence="3" id="KW-1185">Reference proteome</keyword>
<proteinExistence type="predicted"/>
<evidence type="ECO:0000256" key="1">
    <source>
        <dbReference type="SAM" id="MobiDB-lite"/>
    </source>
</evidence>
<evidence type="ECO:0000313" key="3">
    <source>
        <dbReference type="Proteomes" id="UP000053105"/>
    </source>
</evidence>
<gene>
    <name evidence="2" type="ORF">WN51_05636</name>
</gene>
<accession>A0A0M8ZSF2</accession>
<dbReference type="Proteomes" id="UP000053105">
    <property type="component" value="Unassembled WGS sequence"/>
</dbReference>
<evidence type="ECO:0000313" key="2">
    <source>
        <dbReference type="EMBL" id="KOX70200.1"/>
    </source>
</evidence>
<dbReference type="EMBL" id="KQ435875">
    <property type="protein sequence ID" value="KOX70200.1"/>
    <property type="molecule type" value="Genomic_DNA"/>
</dbReference>
<protein>
    <submittedName>
        <fullName evidence="2">Uncharacterized protein</fullName>
    </submittedName>
</protein>
<dbReference type="STRING" id="166423.A0A0M8ZSF2"/>
<sequence length="101" mass="11797">MNSSTLSSGTLSHSPGQRASESQDSELTSVGNQTSKILNQKKSELQEQKQQDRLLRELHLKRVQSLRKELDYIKATEWRYQSIDRYIYFNYCICSLCVMFT</sequence>
<feature type="region of interest" description="Disordered" evidence="1">
    <location>
        <begin position="1"/>
        <end position="33"/>
    </location>
</feature>
<organism evidence="2 3">
    <name type="scientific">Melipona quadrifasciata</name>
    <dbReference type="NCBI Taxonomy" id="166423"/>
    <lineage>
        <taxon>Eukaryota</taxon>
        <taxon>Metazoa</taxon>
        <taxon>Ecdysozoa</taxon>
        <taxon>Arthropoda</taxon>
        <taxon>Hexapoda</taxon>
        <taxon>Insecta</taxon>
        <taxon>Pterygota</taxon>
        <taxon>Neoptera</taxon>
        <taxon>Endopterygota</taxon>
        <taxon>Hymenoptera</taxon>
        <taxon>Apocrita</taxon>
        <taxon>Aculeata</taxon>
        <taxon>Apoidea</taxon>
        <taxon>Anthophila</taxon>
        <taxon>Apidae</taxon>
        <taxon>Melipona</taxon>
    </lineage>
</organism>
<reference evidence="2 3" key="1">
    <citation type="submission" date="2015-07" db="EMBL/GenBank/DDBJ databases">
        <title>The genome of Melipona quadrifasciata.</title>
        <authorList>
            <person name="Pan H."/>
            <person name="Kapheim K."/>
        </authorList>
    </citation>
    <scope>NUCLEOTIDE SEQUENCE [LARGE SCALE GENOMIC DNA]</scope>
    <source>
        <strain evidence="2">0111107301</strain>
        <tissue evidence="2">Whole body</tissue>
    </source>
</reference>
<name>A0A0M8ZSF2_9HYME</name>
<feature type="compositionally biased region" description="Low complexity" evidence="1">
    <location>
        <begin position="1"/>
        <end position="14"/>
    </location>
</feature>
<feature type="compositionally biased region" description="Polar residues" evidence="1">
    <location>
        <begin position="15"/>
        <end position="33"/>
    </location>
</feature>
<dbReference type="AlphaFoldDB" id="A0A0M8ZSF2"/>
<dbReference type="OrthoDB" id="6374621at2759"/>